<evidence type="ECO:0000313" key="4">
    <source>
        <dbReference type="Proteomes" id="UP000302139"/>
    </source>
</evidence>
<dbReference type="EMBL" id="BJHX01000001">
    <property type="protein sequence ID" value="GDY68498.1"/>
    <property type="molecule type" value="Genomic_DNA"/>
</dbReference>
<reference evidence="2 3" key="1">
    <citation type="submission" date="2019-04" db="EMBL/GenBank/DDBJ databases">
        <title>Draft genome sequences of Streptomyces avermitilis ATCC 31267.</title>
        <authorList>
            <person name="Komaki H."/>
            <person name="Tamura T."/>
            <person name="Hosoyama A."/>
        </authorList>
    </citation>
    <scope>NUCLEOTIDE SEQUENCE [LARGE SCALE GENOMIC DNA]</scope>
    <source>
        <strain evidence="2 3">ATCC 31267</strain>
    </source>
</reference>
<evidence type="ECO:0000313" key="3">
    <source>
        <dbReference type="Proteomes" id="UP000299211"/>
    </source>
</evidence>
<comment type="caution">
    <text evidence="2">The sequence shown here is derived from an EMBL/GenBank/DDBJ whole genome shotgun (WGS) entry which is preliminary data.</text>
</comment>
<protein>
    <submittedName>
        <fullName evidence="2">Uncharacterized protein</fullName>
    </submittedName>
</protein>
<dbReference type="AlphaFoldDB" id="A0A4D4MGE7"/>
<sequence>MSSTTLSRVRTVSAVDVDTVGRVQFAIGDYALEVDAMREYGGQEQSEGLFTVEDSLFRAAEGHQVVCSAVAS</sequence>
<dbReference type="Proteomes" id="UP000302139">
    <property type="component" value="Unassembled WGS sequence"/>
</dbReference>
<dbReference type="RefSeq" id="WP_078234845.1">
    <property type="nucleotide sequence ID" value="NZ_BAABTN010000024.1"/>
</dbReference>
<dbReference type="EMBL" id="BJHY01000001">
    <property type="protein sequence ID" value="GDY71128.1"/>
    <property type="molecule type" value="Genomic_DNA"/>
</dbReference>
<proteinExistence type="predicted"/>
<reference evidence="1 4" key="2">
    <citation type="submission" date="2019-04" db="EMBL/GenBank/DDBJ databases">
        <title>Draft genome sequences of Streptomyces avermitilis NBRC 14893.</title>
        <authorList>
            <person name="Komaki H."/>
            <person name="Tamura T."/>
            <person name="Hosoyama A."/>
        </authorList>
    </citation>
    <scope>NUCLEOTIDE SEQUENCE [LARGE SCALE GENOMIC DNA]</scope>
    <source>
        <strain evidence="1 4">NBRC 14893</strain>
    </source>
</reference>
<evidence type="ECO:0000313" key="2">
    <source>
        <dbReference type="EMBL" id="GDY71128.1"/>
    </source>
</evidence>
<evidence type="ECO:0000313" key="1">
    <source>
        <dbReference type="EMBL" id="GDY68498.1"/>
    </source>
</evidence>
<name>A0A4D4MGE7_STRAX</name>
<gene>
    <name evidence="1" type="ORF">SAV14893_078910</name>
    <name evidence="2" type="ORF">SAV31267_006130</name>
</gene>
<dbReference type="Proteomes" id="UP000299211">
    <property type="component" value="Unassembled WGS sequence"/>
</dbReference>
<organism evidence="2 3">
    <name type="scientific">Streptomyces avermitilis</name>
    <dbReference type="NCBI Taxonomy" id="33903"/>
    <lineage>
        <taxon>Bacteria</taxon>
        <taxon>Bacillati</taxon>
        <taxon>Actinomycetota</taxon>
        <taxon>Actinomycetes</taxon>
        <taxon>Kitasatosporales</taxon>
        <taxon>Streptomycetaceae</taxon>
        <taxon>Streptomyces</taxon>
    </lineage>
</organism>
<accession>A0A4D4MGE7</accession>